<evidence type="ECO:0000259" key="2">
    <source>
        <dbReference type="Pfam" id="PF12728"/>
    </source>
</evidence>
<name>A0AA41YUJ2_9PROT</name>
<comment type="caution">
    <text evidence="3">The sequence shown here is derived from an EMBL/GenBank/DDBJ whole genome shotgun (WGS) entry which is preliminary data.</text>
</comment>
<dbReference type="Pfam" id="PF12728">
    <property type="entry name" value="HTH_17"/>
    <property type="match status" value="1"/>
</dbReference>
<keyword evidence="4" id="KW-1185">Reference proteome</keyword>
<evidence type="ECO:0000313" key="3">
    <source>
        <dbReference type="EMBL" id="MCW3476755.1"/>
    </source>
</evidence>
<organism evidence="3 4">
    <name type="scientific">Limobrevibacterium gyesilva</name>
    <dbReference type="NCBI Taxonomy" id="2991712"/>
    <lineage>
        <taxon>Bacteria</taxon>
        <taxon>Pseudomonadati</taxon>
        <taxon>Pseudomonadota</taxon>
        <taxon>Alphaproteobacteria</taxon>
        <taxon>Acetobacterales</taxon>
        <taxon>Acetobacteraceae</taxon>
        <taxon>Limobrevibacterium</taxon>
    </lineage>
</organism>
<reference evidence="3" key="2">
    <citation type="submission" date="2022-10" db="EMBL/GenBank/DDBJ databases">
        <authorList>
            <person name="Trinh H.N."/>
        </authorList>
    </citation>
    <scope>NUCLEOTIDE SEQUENCE</scope>
    <source>
        <strain evidence="3">RN2-1</strain>
    </source>
</reference>
<proteinExistence type="predicted"/>
<gene>
    <name evidence="3" type="ORF">OL599_19495</name>
</gene>
<accession>A0AA41YUJ2</accession>
<feature type="domain" description="Helix-turn-helix" evidence="2">
    <location>
        <begin position="31"/>
        <end position="77"/>
    </location>
</feature>
<dbReference type="InterPro" id="IPR041657">
    <property type="entry name" value="HTH_17"/>
</dbReference>
<protein>
    <submittedName>
        <fullName evidence="3">Helix-turn-helix domain-containing protein</fullName>
    </submittedName>
</protein>
<dbReference type="Proteomes" id="UP001165679">
    <property type="component" value="Unassembled WGS sequence"/>
</dbReference>
<reference evidence="3" key="1">
    <citation type="submission" date="2022-09" db="EMBL/GenBank/DDBJ databases">
        <title>Rhodovastum sp. nov. RN2-1 isolated from soil in Seongnam, South Korea.</title>
        <authorList>
            <person name="Le N.T."/>
        </authorList>
    </citation>
    <scope>NUCLEOTIDE SEQUENCE</scope>
    <source>
        <strain evidence="3">RN2-1</strain>
    </source>
</reference>
<evidence type="ECO:0000256" key="1">
    <source>
        <dbReference type="SAM" id="MobiDB-lite"/>
    </source>
</evidence>
<dbReference type="RefSeq" id="WP_264715586.1">
    <property type="nucleotide sequence ID" value="NZ_JAPDNT010000023.1"/>
</dbReference>
<feature type="region of interest" description="Disordered" evidence="1">
    <location>
        <begin position="1"/>
        <end position="20"/>
    </location>
</feature>
<dbReference type="AlphaFoldDB" id="A0AA41YUJ2"/>
<sequence length="82" mass="8820">MSDVSSLPAHAAVRPRRKADRPSLHIEPLALSVEAAAAALAIGRSKAWELIRDGQLQVVRIGGRTVVTTTELRRFVAALVKP</sequence>
<evidence type="ECO:0000313" key="4">
    <source>
        <dbReference type="Proteomes" id="UP001165679"/>
    </source>
</evidence>
<dbReference type="EMBL" id="JAPDNT010000023">
    <property type="protein sequence ID" value="MCW3476755.1"/>
    <property type="molecule type" value="Genomic_DNA"/>
</dbReference>